<evidence type="ECO:0000313" key="2">
    <source>
        <dbReference type="EMBL" id="CAB9509131.1"/>
    </source>
</evidence>
<gene>
    <name evidence="2" type="ORF">SEMRO_376_G129741.1</name>
</gene>
<name>A0A9N8DYE9_9STRA</name>
<feature type="compositionally biased region" description="Low complexity" evidence="1">
    <location>
        <begin position="642"/>
        <end position="661"/>
    </location>
</feature>
<reference evidence="2" key="1">
    <citation type="submission" date="2020-06" db="EMBL/GenBank/DDBJ databases">
        <authorList>
            <consortium name="Plant Systems Biology data submission"/>
        </authorList>
    </citation>
    <scope>NUCLEOTIDE SEQUENCE</scope>
    <source>
        <strain evidence="2">D6</strain>
    </source>
</reference>
<dbReference type="EMBL" id="CAICTM010000375">
    <property type="protein sequence ID" value="CAB9509131.1"/>
    <property type="molecule type" value="Genomic_DNA"/>
</dbReference>
<dbReference type="Proteomes" id="UP001153069">
    <property type="component" value="Unassembled WGS sequence"/>
</dbReference>
<evidence type="ECO:0000256" key="1">
    <source>
        <dbReference type="SAM" id="MobiDB-lite"/>
    </source>
</evidence>
<sequence length="677" mass="77106">MKSVLISGSVSSRHLLFSIWQNLSSENLGGKMGCHHDELTFLFNRIARVAYPTEQGRFAIVDKPRPDQPPLLSITFLSIFYSIPINCNMKFSSSIIKLLSWSWTTTNNNSNIKKTPVLQVAKEMTGNNNKKDVPVTEEVPTFQLDELDKSVVETAAQLHGTHPDLECQQHGRYLGAYDLSLVPADQHGHYGYDKYNQHRPKGCRIQPSQSANARWKTHYSQDTERSNGNRLSFAPVNTVLGYSSGEGEQEENRRVYRDMKKHVPQARHEFWLEAQQQFISVGTPTPHERVLDLVQLIQEYGYQQVAKWITNNKWFQSDKAYLKQAKLYIQIDAVHQDLEGLVKFIQAKKGNDKQVAHWFMANEKNTYMFELAMCHLHHGGIQRNADDEICTLNTREQIAKRRLVYRKVKDVCMEDAAPVEVEQQPTTTKDVETIESVSTVDDNKMASDATIPCEAAVVPTCTAVVPYVQKWHVTQFKISVHGQQPFVLEMRMMNGVLLGVVPNDILAALMKDDGDLVKEFVRRHKTLRLEAGVTSDDTDFEFVTGQVEAEEPLVEEQQQQQQVDAEEPLVDNRVDEEDNVDTAQSTLRRSKRRMAAIASQRIAEQIKTKPRRVAVQQPIIKRRRVVATKKKSTKPKAKGKKTTMTPVTDTHQQTTVQTTTTSRSGRQVRKPDRYIPG</sequence>
<dbReference type="AlphaFoldDB" id="A0A9N8DYE9"/>
<keyword evidence="3" id="KW-1185">Reference proteome</keyword>
<evidence type="ECO:0000313" key="3">
    <source>
        <dbReference type="Proteomes" id="UP001153069"/>
    </source>
</evidence>
<protein>
    <submittedName>
        <fullName evidence="2">Uncharacterized protein</fullName>
    </submittedName>
</protein>
<feature type="compositionally biased region" description="Basic residues" evidence="1">
    <location>
        <begin position="627"/>
        <end position="641"/>
    </location>
</feature>
<proteinExistence type="predicted"/>
<organism evidence="2 3">
    <name type="scientific">Seminavis robusta</name>
    <dbReference type="NCBI Taxonomy" id="568900"/>
    <lineage>
        <taxon>Eukaryota</taxon>
        <taxon>Sar</taxon>
        <taxon>Stramenopiles</taxon>
        <taxon>Ochrophyta</taxon>
        <taxon>Bacillariophyta</taxon>
        <taxon>Bacillariophyceae</taxon>
        <taxon>Bacillariophycidae</taxon>
        <taxon>Naviculales</taxon>
        <taxon>Naviculaceae</taxon>
        <taxon>Seminavis</taxon>
    </lineage>
</organism>
<accession>A0A9N8DYE9</accession>
<feature type="region of interest" description="Disordered" evidence="1">
    <location>
        <begin position="627"/>
        <end position="677"/>
    </location>
</feature>
<comment type="caution">
    <text evidence="2">The sequence shown here is derived from an EMBL/GenBank/DDBJ whole genome shotgun (WGS) entry which is preliminary data.</text>
</comment>